<sequence length="457" mass="50082">MVSTSTYPINEIAGRIAEQMPKNVQPLSPQIHLIEGSGSTQLLIPNGNRLFTISAEIEQRLRGLLQMNDEEGISAELIALGLDTPIIIDDTPLESPAIYALSLAIAQKCNMGCSYCYADQGNFGGAMKNMPLETAINSIDLLLKGCPEHGKVQLTFLGGEPLINRKALRDATAYAYQKATEKNVRIGFSVTTNGTLLTADDALFFEQYGFSVTVSLDGLDEKHDQLRPMKGGAGSYARIMENVKPLLAIQQKMQVSARVTVTPQNIDLPETLDAFINMGFHSVGFSPLLRSSSGKGEMSPEDMQEMLAGMIACGLKFEESVLKHQRYPFLNMVNALKEISKGTHRPYPCGAGAGYMGVSADGELAACHRFVNEPSGKMGDILSGVDPILQNNWLALRHVHQQDPCNQCWARYLCGGGCHHEVLEKGRNACDYIRGWLHYSIQAHERLTRMAPGWFTS</sequence>
<reference evidence="7 8" key="1">
    <citation type="submission" date="2020-08" db="EMBL/GenBank/DDBJ databases">
        <title>Genomic Encyclopedia of Type Strains, Phase IV (KMG-V): Genome sequencing to study the core and pangenomes of soil and plant-associated prokaryotes.</title>
        <authorList>
            <person name="Whitman W."/>
        </authorList>
    </citation>
    <scope>NUCLEOTIDE SEQUENCE [LARGE SCALE GENOMIC DNA]</scope>
    <source>
        <strain evidence="7 8">MP601</strain>
    </source>
</reference>
<dbReference type="Pfam" id="PF04055">
    <property type="entry name" value="Radical_SAM"/>
    <property type="match status" value="1"/>
</dbReference>
<dbReference type="SFLD" id="SFLDG01067">
    <property type="entry name" value="SPASM/twitch_domain_containing"/>
    <property type="match status" value="1"/>
</dbReference>
<keyword evidence="3" id="KW-0479">Metal-binding</keyword>
<feature type="domain" description="Radical SAM core" evidence="6">
    <location>
        <begin position="93"/>
        <end position="330"/>
    </location>
</feature>
<dbReference type="GO" id="GO:0051536">
    <property type="term" value="F:iron-sulfur cluster binding"/>
    <property type="evidence" value="ECO:0007669"/>
    <property type="project" value="UniProtKB-KW"/>
</dbReference>
<dbReference type="AlphaFoldDB" id="A0A841JMX6"/>
<evidence type="ECO:0000256" key="1">
    <source>
        <dbReference type="ARBA" id="ARBA00001966"/>
    </source>
</evidence>
<keyword evidence="5" id="KW-0411">Iron-sulfur</keyword>
<gene>
    <name evidence="7" type="ORF">HDF22_005092</name>
</gene>
<dbReference type="SUPFAM" id="SSF102114">
    <property type="entry name" value="Radical SAM enzymes"/>
    <property type="match status" value="1"/>
</dbReference>
<dbReference type="SFLD" id="SFLDG01384">
    <property type="entry name" value="thioether_bond_formation_requi"/>
    <property type="match status" value="1"/>
</dbReference>
<protein>
    <recommendedName>
        <fullName evidence="6">Radical SAM core domain-containing protein</fullName>
    </recommendedName>
</protein>
<evidence type="ECO:0000313" key="8">
    <source>
        <dbReference type="Proteomes" id="UP000548326"/>
    </source>
</evidence>
<name>A0A841JMX6_9SPHI</name>
<accession>A0A841JMX6</accession>
<evidence type="ECO:0000313" key="7">
    <source>
        <dbReference type="EMBL" id="MBB6130946.1"/>
    </source>
</evidence>
<keyword evidence="4" id="KW-0408">Iron</keyword>
<dbReference type="Proteomes" id="UP000548326">
    <property type="component" value="Unassembled WGS sequence"/>
</dbReference>
<dbReference type="InterPro" id="IPR007197">
    <property type="entry name" value="rSAM"/>
</dbReference>
<dbReference type="EMBL" id="JACHCA010000018">
    <property type="protein sequence ID" value="MBB6130946.1"/>
    <property type="molecule type" value="Genomic_DNA"/>
</dbReference>
<comment type="caution">
    <text evidence="7">The sequence shown here is derived from an EMBL/GenBank/DDBJ whole genome shotgun (WGS) entry which is preliminary data.</text>
</comment>
<evidence type="ECO:0000256" key="4">
    <source>
        <dbReference type="ARBA" id="ARBA00023004"/>
    </source>
</evidence>
<evidence type="ECO:0000256" key="2">
    <source>
        <dbReference type="ARBA" id="ARBA00022691"/>
    </source>
</evidence>
<comment type="cofactor">
    <cofactor evidence="1">
        <name>[4Fe-4S] cluster</name>
        <dbReference type="ChEBI" id="CHEBI:49883"/>
    </cofactor>
</comment>
<dbReference type="SFLD" id="SFLDS00029">
    <property type="entry name" value="Radical_SAM"/>
    <property type="match status" value="1"/>
</dbReference>
<dbReference type="PANTHER" id="PTHR43273">
    <property type="entry name" value="ANAEROBIC SULFATASE-MATURATING ENZYME HOMOLOG ASLB-RELATED"/>
    <property type="match status" value="1"/>
</dbReference>
<evidence type="ECO:0000256" key="3">
    <source>
        <dbReference type="ARBA" id="ARBA00022723"/>
    </source>
</evidence>
<evidence type="ECO:0000259" key="6">
    <source>
        <dbReference type="PROSITE" id="PS51918"/>
    </source>
</evidence>
<dbReference type="GO" id="GO:0046872">
    <property type="term" value="F:metal ion binding"/>
    <property type="evidence" value="ECO:0007669"/>
    <property type="project" value="UniProtKB-KW"/>
</dbReference>
<keyword evidence="2" id="KW-0949">S-adenosyl-L-methionine</keyword>
<dbReference type="PANTHER" id="PTHR43273:SF8">
    <property type="entry name" value="RADICAL SAM DOMAIN PROTEIN"/>
    <property type="match status" value="1"/>
</dbReference>
<dbReference type="RefSeq" id="WP_221276162.1">
    <property type="nucleotide sequence ID" value="NZ_JACHCA010000018.1"/>
</dbReference>
<dbReference type="SFLD" id="SFLDG01386">
    <property type="entry name" value="main_SPASM_domain-containing"/>
    <property type="match status" value="1"/>
</dbReference>
<dbReference type="PROSITE" id="PS51918">
    <property type="entry name" value="RADICAL_SAM"/>
    <property type="match status" value="1"/>
</dbReference>
<evidence type="ECO:0000256" key="5">
    <source>
        <dbReference type="ARBA" id="ARBA00023014"/>
    </source>
</evidence>
<dbReference type="GO" id="GO:0016491">
    <property type="term" value="F:oxidoreductase activity"/>
    <property type="evidence" value="ECO:0007669"/>
    <property type="project" value="InterPro"/>
</dbReference>
<dbReference type="Gene3D" id="3.20.20.70">
    <property type="entry name" value="Aldolase class I"/>
    <property type="match status" value="1"/>
</dbReference>
<dbReference type="CDD" id="cd01335">
    <property type="entry name" value="Radical_SAM"/>
    <property type="match status" value="1"/>
</dbReference>
<dbReference type="InterPro" id="IPR058240">
    <property type="entry name" value="rSAM_sf"/>
</dbReference>
<proteinExistence type="predicted"/>
<dbReference type="InterPro" id="IPR023885">
    <property type="entry name" value="4Fe4S-binding_SPASM_dom"/>
</dbReference>
<dbReference type="NCBIfam" id="TIGR04085">
    <property type="entry name" value="rSAM_more_4Fe4S"/>
    <property type="match status" value="1"/>
</dbReference>
<dbReference type="InterPro" id="IPR023867">
    <property type="entry name" value="Sulphatase_maturase_rSAM"/>
</dbReference>
<dbReference type="InterPro" id="IPR013785">
    <property type="entry name" value="Aldolase_TIM"/>
</dbReference>
<organism evidence="7 8">
    <name type="scientific">Mucilaginibacter lappiensis</name>
    <dbReference type="NCBI Taxonomy" id="354630"/>
    <lineage>
        <taxon>Bacteria</taxon>
        <taxon>Pseudomonadati</taxon>
        <taxon>Bacteroidota</taxon>
        <taxon>Sphingobacteriia</taxon>
        <taxon>Sphingobacteriales</taxon>
        <taxon>Sphingobacteriaceae</taxon>
        <taxon>Mucilaginibacter</taxon>
    </lineage>
</organism>